<feature type="transmembrane region" description="Helical" evidence="1">
    <location>
        <begin position="42"/>
        <end position="60"/>
    </location>
</feature>
<name>A0ABW3Q3K6_9BACL</name>
<evidence type="ECO:0000256" key="1">
    <source>
        <dbReference type="SAM" id="Phobius"/>
    </source>
</evidence>
<protein>
    <recommendedName>
        <fullName evidence="4">YtpI-like protein</fullName>
    </recommendedName>
</protein>
<dbReference type="EMBL" id="JBHTKX010000008">
    <property type="protein sequence ID" value="MFD1131251.1"/>
    <property type="molecule type" value="Genomic_DNA"/>
</dbReference>
<evidence type="ECO:0008006" key="4">
    <source>
        <dbReference type="Google" id="ProtNLM"/>
    </source>
</evidence>
<dbReference type="Proteomes" id="UP001597169">
    <property type="component" value="Unassembled WGS sequence"/>
</dbReference>
<dbReference type="RefSeq" id="WP_090727655.1">
    <property type="nucleotide sequence ID" value="NZ_JBHTKX010000008.1"/>
</dbReference>
<evidence type="ECO:0000313" key="2">
    <source>
        <dbReference type="EMBL" id="MFD1131251.1"/>
    </source>
</evidence>
<proteinExistence type="predicted"/>
<evidence type="ECO:0000313" key="3">
    <source>
        <dbReference type="Proteomes" id="UP001597169"/>
    </source>
</evidence>
<comment type="caution">
    <text evidence="2">The sequence shown here is derived from an EMBL/GenBank/DDBJ whole genome shotgun (WGS) entry which is preliminary data.</text>
</comment>
<accession>A0ABW3Q3K6</accession>
<keyword evidence="3" id="KW-1185">Reference proteome</keyword>
<organism evidence="2 3">
    <name type="scientific">Paenibacillus provencensis</name>
    <dbReference type="NCBI Taxonomy" id="441151"/>
    <lineage>
        <taxon>Bacteria</taxon>
        <taxon>Bacillati</taxon>
        <taxon>Bacillota</taxon>
        <taxon>Bacilli</taxon>
        <taxon>Bacillales</taxon>
        <taxon>Paenibacillaceae</taxon>
        <taxon>Paenibacillus</taxon>
    </lineage>
</organism>
<keyword evidence="1" id="KW-1133">Transmembrane helix</keyword>
<gene>
    <name evidence="2" type="ORF">ACFQ3J_24330</name>
</gene>
<keyword evidence="1" id="KW-0812">Transmembrane</keyword>
<feature type="transmembrane region" description="Helical" evidence="1">
    <location>
        <begin position="72"/>
        <end position="93"/>
    </location>
</feature>
<sequence length="102" mass="11764">MNVILWIIVILACLQAFGLIMAKKRSIDTHGFMHFMVRYNMFAGVMAFYLIALLWMLFTISSAIEPNSLNQLLLAASLTLVAFVLPLKIYKIYKEKQKDDEF</sequence>
<keyword evidence="1" id="KW-0472">Membrane</keyword>
<reference evidence="3" key="1">
    <citation type="journal article" date="2019" name="Int. J. Syst. Evol. Microbiol.">
        <title>The Global Catalogue of Microorganisms (GCM) 10K type strain sequencing project: providing services to taxonomists for standard genome sequencing and annotation.</title>
        <authorList>
            <consortium name="The Broad Institute Genomics Platform"/>
            <consortium name="The Broad Institute Genome Sequencing Center for Infectious Disease"/>
            <person name="Wu L."/>
            <person name="Ma J."/>
        </authorList>
    </citation>
    <scope>NUCLEOTIDE SEQUENCE [LARGE SCALE GENOMIC DNA]</scope>
    <source>
        <strain evidence="3">CCUG 53519</strain>
    </source>
</reference>